<organism evidence="12 13">
    <name type="scientific">Moesziomyces aphidis</name>
    <name type="common">Pseudozyma aphidis</name>
    <dbReference type="NCBI Taxonomy" id="84754"/>
    <lineage>
        <taxon>Eukaryota</taxon>
        <taxon>Fungi</taxon>
        <taxon>Dikarya</taxon>
        <taxon>Basidiomycota</taxon>
        <taxon>Ustilaginomycotina</taxon>
        <taxon>Ustilaginomycetes</taxon>
        <taxon>Ustilaginales</taxon>
        <taxon>Ustilaginaceae</taxon>
        <taxon>Moesziomyces</taxon>
    </lineage>
</organism>
<dbReference type="InterPro" id="IPR047187">
    <property type="entry name" value="SF1_C_Upf1"/>
</dbReference>
<accession>W3VSP9</accession>
<evidence type="ECO:0000256" key="3">
    <source>
        <dbReference type="ARBA" id="ARBA00022723"/>
    </source>
</evidence>
<dbReference type="FunFam" id="3.40.50.300:FF:000326">
    <property type="entry name" value="P-loop containing nucleoside triphosphate hydrolase"/>
    <property type="match status" value="1"/>
</dbReference>
<dbReference type="GO" id="GO:0004386">
    <property type="term" value="F:helicase activity"/>
    <property type="evidence" value="ECO:0007669"/>
    <property type="project" value="UniProtKB-KW"/>
</dbReference>
<dbReference type="Gene3D" id="4.10.240.10">
    <property type="entry name" value="Zn(2)-C6 fungal-type DNA-binding domain"/>
    <property type="match status" value="1"/>
</dbReference>
<feature type="region of interest" description="Disordered" evidence="10">
    <location>
        <begin position="2001"/>
        <end position="2155"/>
    </location>
</feature>
<proteinExistence type="inferred from homology"/>
<comment type="subcellular location">
    <subcellularLocation>
        <location evidence="1">Nucleus</location>
    </subcellularLocation>
</comment>
<comment type="caution">
    <text evidence="12">The sequence shown here is derived from an EMBL/GenBank/DDBJ whole genome shotgun (WGS) entry which is preliminary data.</text>
</comment>
<protein>
    <recommendedName>
        <fullName evidence="11">Zn(2)-C6 fungal-type domain-containing protein</fullName>
    </recommendedName>
</protein>
<dbReference type="InterPro" id="IPR001138">
    <property type="entry name" value="Zn2Cys6_DnaBD"/>
</dbReference>
<dbReference type="GO" id="GO:0008270">
    <property type="term" value="F:zinc ion binding"/>
    <property type="evidence" value="ECO:0007669"/>
    <property type="project" value="InterPro"/>
</dbReference>
<dbReference type="GO" id="GO:0016604">
    <property type="term" value="C:nuclear body"/>
    <property type="evidence" value="ECO:0007669"/>
    <property type="project" value="TreeGrafter"/>
</dbReference>
<feature type="region of interest" description="Disordered" evidence="10">
    <location>
        <begin position="935"/>
        <end position="985"/>
    </location>
</feature>
<evidence type="ECO:0000256" key="10">
    <source>
        <dbReference type="SAM" id="MobiDB-lite"/>
    </source>
</evidence>
<dbReference type="SUPFAM" id="SSF57701">
    <property type="entry name" value="Zn2/Cys6 DNA-binding domain"/>
    <property type="match status" value="1"/>
</dbReference>
<feature type="compositionally biased region" description="Pro residues" evidence="10">
    <location>
        <begin position="19"/>
        <end position="28"/>
    </location>
</feature>
<dbReference type="SUPFAM" id="SSF52540">
    <property type="entry name" value="P-loop containing nucleoside triphosphate hydrolases"/>
    <property type="match status" value="1"/>
</dbReference>
<dbReference type="CDD" id="cd00067">
    <property type="entry name" value="GAL4"/>
    <property type="match status" value="1"/>
</dbReference>
<dbReference type="InterPro" id="IPR045055">
    <property type="entry name" value="DNA2/NAM7-like"/>
</dbReference>
<feature type="region of interest" description="Disordered" evidence="10">
    <location>
        <begin position="1105"/>
        <end position="1129"/>
    </location>
</feature>
<comment type="similarity">
    <text evidence="2">Belongs to the DNA2/NAM7 helicase family.</text>
</comment>
<keyword evidence="7" id="KW-0067">ATP-binding</keyword>
<feature type="coiled-coil region" evidence="9">
    <location>
        <begin position="471"/>
        <end position="501"/>
    </location>
</feature>
<keyword evidence="13" id="KW-1185">Reference proteome</keyword>
<dbReference type="CDD" id="cd18042">
    <property type="entry name" value="DEXXQc_SETX"/>
    <property type="match status" value="1"/>
</dbReference>
<reference evidence="12 13" key="1">
    <citation type="journal article" date="2014" name="Genome Announc.">
        <title>Genome sequence of the basidiomycetous fungus Pseudozyma aphidis DSM70725, an efficient producer of biosurfactant mannosylerythritol lipids.</title>
        <authorList>
            <person name="Lorenz S."/>
            <person name="Guenther M."/>
            <person name="Grumaz C."/>
            <person name="Rupp S."/>
            <person name="Zibek S."/>
            <person name="Sohn K."/>
        </authorList>
    </citation>
    <scope>NUCLEOTIDE SEQUENCE [LARGE SCALE GENOMIC DNA]</scope>
    <source>
        <strain evidence="13">ATCC 32657 / CBS 517.83 / DSM 70725 / JCM 10318 / NBRC 10182 / NRRL Y-7954 / St-0401</strain>
    </source>
</reference>
<dbReference type="InterPro" id="IPR041677">
    <property type="entry name" value="DNA2/NAM7_AAA_11"/>
</dbReference>
<dbReference type="Pfam" id="PF13087">
    <property type="entry name" value="AAA_12"/>
    <property type="match status" value="1"/>
</dbReference>
<feature type="compositionally biased region" description="Low complexity" evidence="10">
    <location>
        <begin position="946"/>
        <end position="980"/>
    </location>
</feature>
<dbReference type="CDD" id="cd12148">
    <property type="entry name" value="fungal_TF_MHR"/>
    <property type="match status" value="1"/>
</dbReference>
<evidence type="ECO:0000256" key="1">
    <source>
        <dbReference type="ARBA" id="ARBA00004123"/>
    </source>
</evidence>
<dbReference type="EMBL" id="AWNI01000004">
    <property type="protein sequence ID" value="ETS64658.1"/>
    <property type="molecule type" value="Genomic_DNA"/>
</dbReference>
<dbReference type="Pfam" id="PF00172">
    <property type="entry name" value="Zn_clus"/>
    <property type="match status" value="1"/>
</dbReference>
<dbReference type="PROSITE" id="PS50048">
    <property type="entry name" value="ZN2_CY6_FUNGAL_2"/>
    <property type="match status" value="1"/>
</dbReference>
<evidence type="ECO:0000256" key="4">
    <source>
        <dbReference type="ARBA" id="ARBA00022741"/>
    </source>
</evidence>
<dbReference type="InterPro" id="IPR027417">
    <property type="entry name" value="P-loop_NTPase"/>
</dbReference>
<keyword evidence="6" id="KW-0347">Helicase</keyword>
<evidence type="ECO:0000256" key="6">
    <source>
        <dbReference type="ARBA" id="ARBA00022806"/>
    </source>
</evidence>
<dbReference type="Pfam" id="PF12726">
    <property type="entry name" value="SEN1_N"/>
    <property type="match status" value="1"/>
</dbReference>
<feature type="region of interest" description="Disordered" evidence="10">
    <location>
        <begin position="1146"/>
        <end position="1226"/>
    </location>
</feature>
<gene>
    <name evidence="12" type="ORF">PaG_00602</name>
</gene>
<keyword evidence="4" id="KW-0547">Nucleotide-binding</keyword>
<evidence type="ECO:0000313" key="13">
    <source>
        <dbReference type="Proteomes" id="UP000019462"/>
    </source>
</evidence>
<dbReference type="OrthoDB" id="6513042at2759"/>
<feature type="compositionally biased region" description="Low complexity" evidence="10">
    <location>
        <begin position="2013"/>
        <end position="2023"/>
    </location>
</feature>
<keyword evidence="3" id="KW-0479">Metal-binding</keyword>
<feature type="domain" description="Zn(2)-C6 fungal-type" evidence="11">
    <location>
        <begin position="2335"/>
        <end position="2364"/>
    </location>
</feature>
<dbReference type="InterPro" id="IPR036864">
    <property type="entry name" value="Zn2-C6_fun-type_DNA-bd_sf"/>
</dbReference>
<keyword evidence="9" id="KW-0175">Coiled coil</keyword>
<evidence type="ECO:0000259" key="11">
    <source>
        <dbReference type="PROSITE" id="PS50048"/>
    </source>
</evidence>
<dbReference type="GO" id="GO:0000981">
    <property type="term" value="F:DNA-binding transcription factor activity, RNA polymerase II-specific"/>
    <property type="evidence" value="ECO:0007669"/>
    <property type="project" value="InterPro"/>
</dbReference>
<dbReference type="Gene3D" id="3.40.50.300">
    <property type="entry name" value="P-loop containing nucleotide triphosphate hydrolases"/>
    <property type="match status" value="2"/>
</dbReference>
<feature type="region of interest" description="Disordered" evidence="10">
    <location>
        <begin position="2421"/>
        <end position="2440"/>
    </location>
</feature>
<dbReference type="InterPro" id="IPR056474">
    <property type="entry name" value="SEN1_barrel"/>
</dbReference>
<dbReference type="InterPro" id="IPR024481">
    <property type="entry name" value="Helicase_Sen1_N"/>
</dbReference>
<sequence length="3104" mass="341607">MSSLSTRPSAVAQGSGPPAARPEPPPLPEKLQSLLDRVRANQSDVNLFSDLLHAACDHLDSGKAKQSHIYCSQARPCDFELESCMLRIFSFRAKDQIDRWRTRVTSAIYSNCLDCYKGFLSAKHRLRTVYLSTFPPDKLDAFFAYIDGVEEQLALAVLEKAGQSPGDVLRKLSRAEIYAVLTLVASPTAPKLHAALKQLIKLDQLPNIQDIPAGLFTLGIDDDPTVRAFAARQLLRLKPLPHDMAILSAFQSAFERVRKRYADEAAVADWSLLSVLINNSANLAASLTPTILSHVHDRHDRFTDVLKAYSVLLKLRGPAVWFNMMADAAAKGTPDDEYPTVILSGILDNPYFTKTLFDSSRSVNNPREKALFFGWMRSHLDSLRLVGGQLASEAIKRIANFLFERMQQGHVPTDSRAVAFTEAINLVLHHADQHNSRQVVDLYAAPITHIALAKDSKADDATRLAARDLIAQAFERDAANLVSALEKLSALSARNNSLRREKFRGLQNAKSPSELAKLKAASTAFYDDLAKLQYPALEVCSVLWREVYNVTGTESSKEGASILLAALARIAICTPPTLQTHIFKPLATDVPPAHYAHESRVRQSIASILSAFRSMRRTDFAALLADFGEFVREDELQQLCTSDAYSLLLLNLCPDPDVYKPAQNLLRQAFSSVESRADCFRILFQINHTASLRACADYLPLFISATVKMVEANDLAKWMVRSFADIVEVLAGSTDGLLRPGTSWTLVEDRSTLQAVALKAPTIWRLMCESVASIFKRTPAWSNLLPREEMVAWFRDVTIFASEMVEALAVFRNVVRRAAEAPGRWTGKSGADDGGEIDLAEDEMMVRALALPLESATSWLRMNDEDILRETHSFILKALDQFGGEYDLPTKSKTKMLGFINEQMAIKDASARHTLLSLDELADLKVRLDPDTGVIEISDEDEDTKTTQSTAGASSSGTQASGSSSASKDASRSSTSVSARTKAEADNSHWWAGVGNFGLNTKSQERRKNRLKQSKLSFAKVDPKDVIDIDSDERSTPASAKKPITLDFTRPKAAPAPAPSAPINAYRGAAARGVGPSLAGTSASSRNNIPTASTGKMAQLRQELGGASRNWKPQNVNVRSNDTRWGRNHEDDVTVKAPAAVSSVTGALINKMPGPTTDAARAAAARKKAGSTDSDATTSSSSSSESSDDETEAKGLAALRAKPDRPRISKPAQPQRRQMIVKEDYHLERARRERADAERKRILRSPPDYSALHRSILSWAYDHQGDRPPQLAGHETNYRRVQAQFSNAGDYGSVFGPLLLLECWAQFRQAKEEAEGSNEPTVPLEVAGRSTVDSFIDINVTIAPDLLPPTVNFSDTEIVRLKERTPAISGKQPRIVLAKVEAFKRHPQGHQLTLRCCLSQDRQGVSTALVNRSKWELKKLFSLTTLHREFAALMAAPYFDLFSDVIKARVAPKPTLSGEEVRKAMHGYQVNEPQARAILGSLATEGFSLIQGPPGTGKTKTICALIGAFVSNRKGPSTSVQAGQAQGKVGATKKILLCAPSNAAIDEVAKRARAGMRLADGKTFHPKVVRVGRDDSMNVSVKDISLDYLIDQRLESGGAFDANRNKAGADPSALHAEIHSLKMQREQKQAELSEARGSGAQTLVTQLEAEIRNLSAKRLGVMSKLDEAKDKQQSAHRQREADRRRARMEILGDADVICTTLSGAGHEMLAGVAFDFETVVIDEAAQAVELSSMIPLRYGCKQCIMVGDPNQLPPTVISQQAEKLGYSQSLFVRMFEKAPQAVHLLSIQYRMHPEISVFPSKAFYDSKLLDGPDMAELTRQPWHKYELTRPFKFLSTKAPESPGRFHSIINREEANVALALYERLRTDHPRENFDYRIGIVTMYKAQVFELRRTFQQRYGQDIVERIDFNTVDGFQGQEKDIIILSCVRSASEPRSIGFLSDRRRLNVAVTRAKSNLFVIGNAEHLRRGDAIWESLVATAEQRGAVQPITVAMLQKGDRTLAKDAGGGAEKRAPPNAAAAAASPARPPAPPAAVGVKKEAARPPGPPPARPSAMQPARPQSGTQYAPPAVARWGQGPNGTTPSRPEEKKRKTIVTDASVAPKKPRVNNANAGAASRPQPAPARPPPRTGAPANDLPAGKPRVPSAAPRPPAGNASANARGLAALPKRPASPPKPSSAALNALFVKKRRPALVMLSSCRRRGREDTSSLVDKFFRSAVEPHLVHVSPSDDGGRCLIATPMVHRNPPIERRTDYRLRRAYASISTVQHCRFQALRLVLPKPTQSQCESDSLEEEWQLARGFEYRASKAAQKSRSSAMSDSGKEAESARRLQAAAYRYNCQPCKQRKTKCDRVRPCASCQLRGTQSACYADDLHPASNTFAAPDEAEERPHKRTRIHTPPTHHSASAIRQHIALLRSTIDSLEAELGGTSEQSSPQGPIEPSGGQELMLTSSLRLVWEDVKHLFPPQRDVDRILNYFLAEMTYIMIPVQEKQLWAAWQQLLSSKRAGSTSAGVSRCMVASLLVCLASTSFLIPSERETQLALSIRTADRRDVWITSALALARSGNVLPSQHGAVAQPRLNYVDAIMDTSLDRFGFETLALRIFNLLGMSEIAYHLTGESIRRALRVNLFDESSPKAAEAITYDDALLTPEEARQMRRRIGSSLIVIERWSSLYTGRPPMIDEEAEALPLPDKAYRFELEEITYAMSRYVSKLRLLPNQLTELTSRKAGDWRTQRQRDQEAVARVLELDRGLCSLYDPDEPMAYFGGRSCAQILAQLSQLEAGHRMDDAELIYRHRQFAEALVLTSSWLSLRCLMTSNLMFLPWVGDPALRYYALNLARRLIELLPSIWTMASSAHVPFSSSWISRHVFLACTVLSVPILGQAHPGGALQETRSAIDPEARSGAEMGADKLDFEPSRLQRAHVFSKLSADASRVLDSPRIPASSSVDLDWFSGKLVEIAQLFSKLAERGDQTAAINTKLITALLGSRTELRDRVLHKLGQRVRSDQAMRPIESQRDLTTFVAAHDQSVATPTTPVQQQRATNSDERSALHDLASVVETVHEGSGWNLLDGFEQATTNKDHRLNNDVLATVPLLDTADWLAILDGVDIPI</sequence>
<evidence type="ECO:0000256" key="2">
    <source>
        <dbReference type="ARBA" id="ARBA00007913"/>
    </source>
</evidence>
<feature type="compositionally biased region" description="Low complexity" evidence="10">
    <location>
        <begin position="1171"/>
        <end position="1185"/>
    </location>
</feature>
<dbReference type="CDD" id="cd18808">
    <property type="entry name" value="SF1_C_Upf1"/>
    <property type="match status" value="1"/>
</dbReference>
<evidence type="ECO:0000256" key="5">
    <source>
        <dbReference type="ARBA" id="ARBA00022801"/>
    </source>
</evidence>
<dbReference type="GO" id="GO:0005694">
    <property type="term" value="C:chromosome"/>
    <property type="evidence" value="ECO:0007669"/>
    <property type="project" value="UniProtKB-ARBA"/>
</dbReference>
<dbReference type="Proteomes" id="UP000019462">
    <property type="component" value="Unassembled WGS sequence"/>
</dbReference>
<dbReference type="InterPro" id="IPR041679">
    <property type="entry name" value="DNA2/NAM7-like_C"/>
</dbReference>
<feature type="region of interest" description="Disordered" evidence="10">
    <location>
        <begin position="1"/>
        <end position="29"/>
    </location>
</feature>
<dbReference type="PANTHER" id="PTHR10887:SF495">
    <property type="entry name" value="HELICASE SENATAXIN ISOFORM X1-RELATED"/>
    <property type="match status" value="1"/>
</dbReference>
<dbReference type="GO" id="GO:0006369">
    <property type="term" value="P:termination of RNA polymerase II transcription"/>
    <property type="evidence" value="ECO:0007669"/>
    <property type="project" value="TreeGrafter"/>
</dbReference>
<feature type="compositionally biased region" description="Polar residues" evidence="10">
    <location>
        <begin position="1111"/>
        <end position="1120"/>
    </location>
</feature>
<dbReference type="GO" id="GO:0001147">
    <property type="term" value="F:transcription termination site sequence-specific DNA binding"/>
    <property type="evidence" value="ECO:0007669"/>
    <property type="project" value="TreeGrafter"/>
</dbReference>
<name>W3VSP9_MOEAP</name>
<feature type="region of interest" description="Disordered" evidence="10">
    <location>
        <begin position="2376"/>
        <end position="2402"/>
    </location>
</feature>
<dbReference type="GO" id="GO:0005524">
    <property type="term" value="F:ATP binding"/>
    <property type="evidence" value="ECO:0007669"/>
    <property type="project" value="UniProtKB-KW"/>
</dbReference>
<dbReference type="GO" id="GO:0016787">
    <property type="term" value="F:hydrolase activity"/>
    <property type="evidence" value="ECO:0007669"/>
    <property type="project" value="UniProtKB-KW"/>
</dbReference>
<dbReference type="SMART" id="SM00906">
    <property type="entry name" value="Fungal_trans"/>
    <property type="match status" value="1"/>
</dbReference>
<keyword evidence="8" id="KW-0539">Nucleus</keyword>
<dbReference type="Pfam" id="PF23576">
    <property type="entry name" value="SEN1_barrel"/>
    <property type="match status" value="1"/>
</dbReference>
<evidence type="ECO:0000256" key="9">
    <source>
        <dbReference type="SAM" id="Coils"/>
    </source>
</evidence>
<dbReference type="Pfam" id="PF13086">
    <property type="entry name" value="AAA_11"/>
    <property type="match status" value="1"/>
</dbReference>
<dbReference type="HOGENOM" id="CLU_000459_1_0_1"/>
<evidence type="ECO:0000313" key="12">
    <source>
        <dbReference type="EMBL" id="ETS64658.1"/>
    </source>
</evidence>
<dbReference type="PANTHER" id="PTHR10887">
    <property type="entry name" value="DNA2/NAM7 HELICASE FAMILY"/>
    <property type="match status" value="1"/>
</dbReference>
<dbReference type="InterPro" id="IPR007219">
    <property type="entry name" value="XnlR_reg_dom"/>
</dbReference>
<evidence type="ECO:0000256" key="7">
    <source>
        <dbReference type="ARBA" id="ARBA00022840"/>
    </source>
</evidence>
<feature type="region of interest" description="Disordered" evidence="10">
    <location>
        <begin position="1665"/>
        <end position="1684"/>
    </location>
</feature>
<feature type="compositionally biased region" description="Pro residues" evidence="10">
    <location>
        <begin position="2117"/>
        <end position="2127"/>
    </location>
</feature>
<dbReference type="FunFam" id="3.40.50.300:FF:001152">
    <property type="entry name" value="tRNA-splicing endonuclease, putative"/>
    <property type="match status" value="1"/>
</dbReference>
<keyword evidence="5" id="KW-0378">Hydrolase</keyword>
<evidence type="ECO:0000256" key="8">
    <source>
        <dbReference type="ARBA" id="ARBA00023242"/>
    </source>
</evidence>